<evidence type="ECO:0000313" key="3">
    <source>
        <dbReference type="Proteomes" id="UP001383192"/>
    </source>
</evidence>
<dbReference type="EMBL" id="JAYKXP010000103">
    <property type="protein sequence ID" value="KAK7026510.1"/>
    <property type="molecule type" value="Genomic_DNA"/>
</dbReference>
<dbReference type="AlphaFoldDB" id="A0AAW0BMJ0"/>
<feature type="compositionally biased region" description="Polar residues" evidence="1">
    <location>
        <begin position="17"/>
        <end position="38"/>
    </location>
</feature>
<name>A0AAW0BMJ0_9AGAR</name>
<comment type="caution">
    <text evidence="2">The sequence shown here is derived from an EMBL/GenBank/DDBJ whole genome shotgun (WGS) entry which is preliminary data.</text>
</comment>
<evidence type="ECO:0000256" key="1">
    <source>
        <dbReference type="SAM" id="MobiDB-lite"/>
    </source>
</evidence>
<accession>A0AAW0BMJ0</accession>
<feature type="region of interest" description="Disordered" evidence="1">
    <location>
        <begin position="1"/>
        <end position="54"/>
    </location>
</feature>
<dbReference type="Proteomes" id="UP001383192">
    <property type="component" value="Unassembled WGS sequence"/>
</dbReference>
<sequence>MSPPRVDAPFGLPRSPLSASGHNPQNWDNDPSYTNSPASRILPPTFGDRASENAPPAPSSFQFVPFIFSLKTEPTSPVLKTSKTWKRSQLRFGGYRNAEDLLLLAQTAVDVGVYTVKRGTKMTAIGRMGDALRAKGLDFSNSVFAKRLEDLLAWYKSSGQGPKHIRETIDMGEASVQDKISSVLGVLKYFSPCSSVAKVTLNYTDVQMEPLTNDEGSIGVDPHVLPHLALKTPPSSGSSRHIVPPMSLPPISFITTQPADASPITYSPSLARDQRIPSNGGILDANPFLLTPVSMSTIDPRQLHLKAPQDAFRAPLHPFNHPESSSVPRAISMDSISTTLPEMVPTELEIRSRSLLSFDIIPSPIPESLHFGDIPERQRSQSPGVAWVPMPSNKPPSSTSKSSSDTSYRFSSCKSSEEQWDLRRFLEDEQKERRERDEAILNGIRELSRRQVENMEKAEAFREEVTTILRSVKEAVG</sequence>
<evidence type="ECO:0000313" key="2">
    <source>
        <dbReference type="EMBL" id="KAK7026510.1"/>
    </source>
</evidence>
<feature type="compositionally biased region" description="Low complexity" evidence="1">
    <location>
        <begin position="389"/>
        <end position="410"/>
    </location>
</feature>
<protein>
    <submittedName>
        <fullName evidence="2">Uncharacterized protein</fullName>
    </submittedName>
</protein>
<feature type="region of interest" description="Disordered" evidence="1">
    <location>
        <begin position="369"/>
        <end position="410"/>
    </location>
</feature>
<proteinExistence type="predicted"/>
<reference evidence="2 3" key="1">
    <citation type="submission" date="2024-01" db="EMBL/GenBank/DDBJ databases">
        <title>A draft genome for a cacao thread blight-causing isolate of Paramarasmius palmivorus.</title>
        <authorList>
            <person name="Baruah I.K."/>
            <person name="Bukari Y."/>
            <person name="Amoako-Attah I."/>
            <person name="Meinhardt L.W."/>
            <person name="Bailey B.A."/>
            <person name="Cohen S.P."/>
        </authorList>
    </citation>
    <scope>NUCLEOTIDE SEQUENCE [LARGE SCALE GENOMIC DNA]</scope>
    <source>
        <strain evidence="2 3">GH-12</strain>
    </source>
</reference>
<gene>
    <name evidence="2" type="ORF">VNI00_015590</name>
</gene>
<organism evidence="2 3">
    <name type="scientific">Paramarasmius palmivorus</name>
    <dbReference type="NCBI Taxonomy" id="297713"/>
    <lineage>
        <taxon>Eukaryota</taxon>
        <taxon>Fungi</taxon>
        <taxon>Dikarya</taxon>
        <taxon>Basidiomycota</taxon>
        <taxon>Agaricomycotina</taxon>
        <taxon>Agaricomycetes</taxon>
        <taxon>Agaricomycetidae</taxon>
        <taxon>Agaricales</taxon>
        <taxon>Marasmiineae</taxon>
        <taxon>Marasmiaceae</taxon>
        <taxon>Paramarasmius</taxon>
    </lineage>
</organism>
<keyword evidence="3" id="KW-1185">Reference proteome</keyword>